<accession>A0A397V1R7</accession>
<evidence type="ECO:0000313" key="2">
    <source>
        <dbReference type="Proteomes" id="UP000266673"/>
    </source>
</evidence>
<reference evidence="1 2" key="1">
    <citation type="submission" date="2018-06" db="EMBL/GenBank/DDBJ databases">
        <title>Comparative genomics reveals the genomic features of Rhizophagus irregularis, R. cerebriforme, R. diaphanum and Gigaspora rosea, and their symbiotic lifestyle signature.</title>
        <authorList>
            <person name="Morin E."/>
            <person name="San Clemente H."/>
            <person name="Chen E.C.H."/>
            <person name="De La Providencia I."/>
            <person name="Hainaut M."/>
            <person name="Kuo A."/>
            <person name="Kohler A."/>
            <person name="Murat C."/>
            <person name="Tang N."/>
            <person name="Roy S."/>
            <person name="Loubradou J."/>
            <person name="Henrissat B."/>
            <person name="Grigoriev I.V."/>
            <person name="Corradi N."/>
            <person name="Roux C."/>
            <person name="Martin F.M."/>
        </authorList>
    </citation>
    <scope>NUCLEOTIDE SEQUENCE [LARGE SCALE GENOMIC DNA]</scope>
    <source>
        <strain evidence="1 2">DAOM 194757</strain>
    </source>
</reference>
<organism evidence="1 2">
    <name type="scientific">Gigaspora rosea</name>
    <dbReference type="NCBI Taxonomy" id="44941"/>
    <lineage>
        <taxon>Eukaryota</taxon>
        <taxon>Fungi</taxon>
        <taxon>Fungi incertae sedis</taxon>
        <taxon>Mucoromycota</taxon>
        <taxon>Glomeromycotina</taxon>
        <taxon>Glomeromycetes</taxon>
        <taxon>Diversisporales</taxon>
        <taxon>Gigasporaceae</taxon>
        <taxon>Gigaspora</taxon>
    </lineage>
</organism>
<proteinExistence type="predicted"/>
<sequence>MNLMNWYMDDSTDDNDYIEEKIVELEPCHSKVTASSCTSNKVVKVVAEIMEKRLLKEENKNQKTINVIGKENLPIATRSEDLEDGEFKSGSANRTCARENKDVVVTRALLDVVMQNESDDNVGSEKSLEII</sequence>
<comment type="caution">
    <text evidence="1">The sequence shown here is derived from an EMBL/GenBank/DDBJ whole genome shotgun (WGS) entry which is preliminary data.</text>
</comment>
<name>A0A397V1R7_9GLOM</name>
<protein>
    <submittedName>
        <fullName evidence="1">Uncharacterized protein</fullName>
    </submittedName>
</protein>
<dbReference type="AlphaFoldDB" id="A0A397V1R7"/>
<evidence type="ECO:0000313" key="1">
    <source>
        <dbReference type="EMBL" id="RIB16390.1"/>
    </source>
</evidence>
<dbReference type="Proteomes" id="UP000266673">
    <property type="component" value="Unassembled WGS sequence"/>
</dbReference>
<keyword evidence="2" id="KW-1185">Reference proteome</keyword>
<dbReference type="EMBL" id="QKWP01000680">
    <property type="protein sequence ID" value="RIB16390.1"/>
    <property type="molecule type" value="Genomic_DNA"/>
</dbReference>
<gene>
    <name evidence="1" type="ORF">C2G38_2038625</name>
</gene>